<dbReference type="EMBL" id="CCNB01000034">
    <property type="protein sequence ID" value="CDX41889.1"/>
    <property type="molecule type" value="Genomic_DNA"/>
</dbReference>
<evidence type="ECO:0000256" key="1">
    <source>
        <dbReference type="SAM" id="Phobius"/>
    </source>
</evidence>
<sequence length="100" mass="10693">MLVLVEGPANMSLPKFIIGMIFALAIVIGWSYFDGASAGIILLRAIVCAVIIQAGYFLLVFAMIGRATPTSADKAREADRGTILNKVAEGEKLSARRSLH</sequence>
<dbReference type="AlphaFoldDB" id="A0A090FD76"/>
<keyword evidence="1" id="KW-0812">Transmembrane</keyword>
<organism evidence="2 3">
    <name type="scientific">Mesorhizobium plurifarium</name>
    <dbReference type="NCBI Taxonomy" id="69974"/>
    <lineage>
        <taxon>Bacteria</taxon>
        <taxon>Pseudomonadati</taxon>
        <taxon>Pseudomonadota</taxon>
        <taxon>Alphaproteobacteria</taxon>
        <taxon>Hyphomicrobiales</taxon>
        <taxon>Phyllobacteriaceae</taxon>
        <taxon>Mesorhizobium</taxon>
    </lineage>
</organism>
<reference evidence="2 3" key="1">
    <citation type="submission" date="2014-08" db="EMBL/GenBank/DDBJ databases">
        <authorList>
            <person name="Moulin Lionel"/>
        </authorList>
    </citation>
    <scope>NUCLEOTIDE SEQUENCE [LARGE SCALE GENOMIC DNA]</scope>
</reference>
<proteinExistence type="predicted"/>
<accession>A0A090FD76</accession>
<dbReference type="Proteomes" id="UP000046373">
    <property type="component" value="Unassembled WGS sequence"/>
</dbReference>
<keyword evidence="1" id="KW-0472">Membrane</keyword>
<feature type="transmembrane region" description="Helical" evidence="1">
    <location>
        <begin position="12"/>
        <end position="33"/>
    </location>
</feature>
<evidence type="ECO:0000313" key="2">
    <source>
        <dbReference type="EMBL" id="CDX41889.1"/>
    </source>
</evidence>
<name>A0A090FD76_MESPL</name>
<gene>
    <name evidence="2" type="ORF">MPLDJ20_40101</name>
</gene>
<keyword evidence="1" id="KW-1133">Transmembrane helix</keyword>
<feature type="transmembrane region" description="Helical" evidence="1">
    <location>
        <begin position="39"/>
        <end position="64"/>
    </location>
</feature>
<protein>
    <submittedName>
        <fullName evidence="2">Exopolysaccharide production repressor ExoX</fullName>
    </submittedName>
</protein>
<evidence type="ECO:0000313" key="3">
    <source>
        <dbReference type="Proteomes" id="UP000046373"/>
    </source>
</evidence>